<accession>A0A0G4GJD2</accession>
<dbReference type="AlphaFoldDB" id="A0A0G4GJD2"/>
<organism evidence="1">
    <name type="scientific">Chromera velia CCMP2878</name>
    <dbReference type="NCBI Taxonomy" id="1169474"/>
    <lineage>
        <taxon>Eukaryota</taxon>
        <taxon>Sar</taxon>
        <taxon>Alveolata</taxon>
        <taxon>Colpodellida</taxon>
        <taxon>Chromeraceae</taxon>
        <taxon>Chromera</taxon>
    </lineage>
</organism>
<protein>
    <recommendedName>
        <fullName evidence="2">AB hydrolase-1 domain-containing protein</fullName>
    </recommendedName>
</protein>
<dbReference type="Gene3D" id="3.40.50.1820">
    <property type="entry name" value="alpha/beta hydrolase"/>
    <property type="match status" value="1"/>
</dbReference>
<dbReference type="InterPro" id="IPR029058">
    <property type="entry name" value="AB_hydrolase_fold"/>
</dbReference>
<sequence>MLRYVVGPGRRFPCLSNYAPACNFARSGSDSSRQAERSIGFAALRKSVKPEELLLHRLKGHEFLQFQRSLGLVPTGGGDVNEMYIAAANCKNKQLLKECKGKPNLAWFKAWDDLAERTFQAGMQRLADQSNPAGAASALLRACNYSRTSAFFLRGHVEYEEEKREAYLRTDQAFRSAAAVLKPSKLEEVRIPLNGSDTNTNGHCKITLQGYFGRASFTPNGFEHSPLLIASSGYDGDIAETFFYVRPFIEKFGFNILIFDGPGQGVEAVTRKTKLIPNWEIVLKAVIDYAEQNLKEKGVDVKRDGLVSYGISLGGHLNTRAMLHEKRVHCYVLDPINPSMRRAMFEKLPKKFINDMLDSDASPDDSTKGLSCFSNFLKTLIEKFMFQALASRAQVHGIDVTDKAWLAQFVREAYRFHLDYEELGKATVSMVLCAAENDVVVGDMSKPEKIMKYFSEEMVTEGKIRVIPFLKSEGAGNHCEGGARELVWERVLDELLPLLGKEVRKRGQI</sequence>
<gene>
    <name evidence="1" type="ORF">Cvel_4797</name>
</gene>
<evidence type="ECO:0008006" key="2">
    <source>
        <dbReference type="Google" id="ProtNLM"/>
    </source>
</evidence>
<name>A0A0G4GJD2_9ALVE</name>
<dbReference type="Gene3D" id="1.20.1440.110">
    <property type="entry name" value="acylaminoacyl peptidase"/>
    <property type="match status" value="1"/>
</dbReference>
<reference evidence="1" key="1">
    <citation type="submission" date="2014-11" db="EMBL/GenBank/DDBJ databases">
        <authorList>
            <person name="Otto D Thomas"/>
            <person name="Naeem Raeece"/>
        </authorList>
    </citation>
    <scope>NUCLEOTIDE SEQUENCE</scope>
</reference>
<dbReference type="SUPFAM" id="SSF53474">
    <property type="entry name" value="alpha/beta-Hydrolases"/>
    <property type="match status" value="1"/>
</dbReference>
<dbReference type="EMBL" id="CDMZ01001270">
    <property type="protein sequence ID" value="CEM29994.1"/>
    <property type="molecule type" value="Genomic_DNA"/>
</dbReference>
<dbReference type="VEuPathDB" id="CryptoDB:Cvel_4797"/>
<proteinExistence type="predicted"/>
<evidence type="ECO:0000313" key="1">
    <source>
        <dbReference type="EMBL" id="CEM29994.1"/>
    </source>
</evidence>